<feature type="region of interest" description="Disordered" evidence="1">
    <location>
        <begin position="146"/>
        <end position="174"/>
    </location>
</feature>
<evidence type="ECO:0000256" key="2">
    <source>
        <dbReference type="SAM" id="Phobius"/>
    </source>
</evidence>
<feature type="transmembrane region" description="Helical" evidence="2">
    <location>
        <begin position="114"/>
        <end position="137"/>
    </location>
</feature>
<evidence type="ECO:0000256" key="1">
    <source>
        <dbReference type="SAM" id="MobiDB-lite"/>
    </source>
</evidence>
<keyword evidence="2" id="KW-1133">Transmembrane helix</keyword>
<dbReference type="Proteomes" id="UP000440578">
    <property type="component" value="Unassembled WGS sequence"/>
</dbReference>
<evidence type="ECO:0000313" key="3">
    <source>
        <dbReference type="EMBL" id="KAF0302448.1"/>
    </source>
</evidence>
<feature type="compositionally biased region" description="Low complexity" evidence="1">
    <location>
        <begin position="155"/>
        <end position="174"/>
    </location>
</feature>
<protein>
    <submittedName>
        <fullName evidence="3">Uncharacterized protein</fullName>
    </submittedName>
</protein>
<proteinExistence type="predicted"/>
<reference evidence="3 4" key="1">
    <citation type="submission" date="2019-07" db="EMBL/GenBank/DDBJ databases">
        <title>Draft genome assembly of a fouling barnacle, Amphibalanus amphitrite (Darwin, 1854): The first reference genome for Thecostraca.</title>
        <authorList>
            <person name="Kim W."/>
        </authorList>
    </citation>
    <scope>NUCLEOTIDE SEQUENCE [LARGE SCALE GENOMIC DNA]</scope>
    <source>
        <strain evidence="3">SNU_AA5</strain>
        <tissue evidence="3">Soma without cirri and trophi</tissue>
    </source>
</reference>
<name>A0A6A4WJV7_AMPAM</name>
<keyword evidence="2" id="KW-0812">Transmembrane</keyword>
<evidence type="ECO:0000313" key="4">
    <source>
        <dbReference type="Proteomes" id="UP000440578"/>
    </source>
</evidence>
<keyword evidence="2" id="KW-0472">Membrane</keyword>
<accession>A0A6A4WJV7</accession>
<organism evidence="3 4">
    <name type="scientific">Amphibalanus amphitrite</name>
    <name type="common">Striped barnacle</name>
    <name type="synonym">Balanus amphitrite</name>
    <dbReference type="NCBI Taxonomy" id="1232801"/>
    <lineage>
        <taxon>Eukaryota</taxon>
        <taxon>Metazoa</taxon>
        <taxon>Ecdysozoa</taxon>
        <taxon>Arthropoda</taxon>
        <taxon>Crustacea</taxon>
        <taxon>Multicrustacea</taxon>
        <taxon>Cirripedia</taxon>
        <taxon>Thoracica</taxon>
        <taxon>Thoracicalcarea</taxon>
        <taxon>Balanomorpha</taxon>
        <taxon>Balanoidea</taxon>
        <taxon>Balanidae</taxon>
        <taxon>Amphibalaninae</taxon>
        <taxon>Amphibalanus</taxon>
    </lineage>
</organism>
<keyword evidence="4" id="KW-1185">Reference proteome</keyword>
<dbReference type="AlphaFoldDB" id="A0A6A4WJV7"/>
<gene>
    <name evidence="3" type="ORF">FJT64_025463</name>
</gene>
<comment type="caution">
    <text evidence="3">The sequence shown here is derived from an EMBL/GenBank/DDBJ whole genome shotgun (WGS) entry which is preliminary data.</text>
</comment>
<dbReference type="EMBL" id="VIIS01001059">
    <property type="protein sequence ID" value="KAF0302448.1"/>
    <property type="molecule type" value="Genomic_DNA"/>
</dbReference>
<sequence>MRFYWGDYARGQVRAECASSFITNETKSNALILRAKTNAVGIVIIGRLGQYFNNIDLTKFMVEQLQFHVQFLRRPQSVLKVLHCKNCSTTTTEESVLGAGAAAAAKALDGGGGVLAAAIGVPVVLLAVAAGGALYWWRTKTSLVPETSEDQCAPQSSSQNDSSSSSESNTSDED</sequence>
<dbReference type="OrthoDB" id="291007at2759"/>